<keyword evidence="1" id="KW-0677">Repeat</keyword>
<evidence type="ECO:0000259" key="4">
    <source>
        <dbReference type="Pfam" id="PF18052"/>
    </source>
</evidence>
<protein>
    <submittedName>
        <fullName evidence="5">NBS-LRR resistance protein</fullName>
    </submittedName>
</protein>
<evidence type="ECO:0000256" key="3">
    <source>
        <dbReference type="ARBA" id="ARBA00022821"/>
    </source>
</evidence>
<evidence type="ECO:0000313" key="5">
    <source>
        <dbReference type="EMBL" id="MCI35644.1"/>
    </source>
</evidence>
<evidence type="ECO:0000256" key="2">
    <source>
        <dbReference type="ARBA" id="ARBA00022741"/>
    </source>
</evidence>
<dbReference type="EMBL" id="LXQA010225479">
    <property type="protein sequence ID" value="MCI35644.1"/>
    <property type="molecule type" value="Genomic_DNA"/>
</dbReference>
<dbReference type="GO" id="GO:0000166">
    <property type="term" value="F:nucleotide binding"/>
    <property type="evidence" value="ECO:0007669"/>
    <property type="project" value="UniProtKB-KW"/>
</dbReference>
<evidence type="ECO:0000313" key="6">
    <source>
        <dbReference type="Proteomes" id="UP000265520"/>
    </source>
</evidence>
<comment type="caution">
    <text evidence="5">The sequence shown here is derived from an EMBL/GenBank/DDBJ whole genome shotgun (WGS) entry which is preliminary data.</text>
</comment>
<organism evidence="5 6">
    <name type="scientific">Trifolium medium</name>
    <dbReference type="NCBI Taxonomy" id="97028"/>
    <lineage>
        <taxon>Eukaryota</taxon>
        <taxon>Viridiplantae</taxon>
        <taxon>Streptophyta</taxon>
        <taxon>Embryophyta</taxon>
        <taxon>Tracheophyta</taxon>
        <taxon>Spermatophyta</taxon>
        <taxon>Magnoliopsida</taxon>
        <taxon>eudicotyledons</taxon>
        <taxon>Gunneridae</taxon>
        <taxon>Pentapetalae</taxon>
        <taxon>rosids</taxon>
        <taxon>fabids</taxon>
        <taxon>Fabales</taxon>
        <taxon>Fabaceae</taxon>
        <taxon>Papilionoideae</taxon>
        <taxon>50 kb inversion clade</taxon>
        <taxon>NPAAA clade</taxon>
        <taxon>Hologalegina</taxon>
        <taxon>IRL clade</taxon>
        <taxon>Trifolieae</taxon>
        <taxon>Trifolium</taxon>
    </lineage>
</organism>
<dbReference type="InterPro" id="IPR041118">
    <property type="entry name" value="Rx_N"/>
</dbReference>
<dbReference type="AlphaFoldDB" id="A0A392RHX0"/>
<keyword evidence="2" id="KW-0547">Nucleotide-binding</keyword>
<name>A0A392RHX0_9FABA</name>
<reference evidence="5 6" key="1">
    <citation type="journal article" date="2018" name="Front. Plant Sci.">
        <title>Red Clover (Trifolium pratense) and Zigzag Clover (T. medium) - A Picture of Genomic Similarities and Differences.</title>
        <authorList>
            <person name="Dluhosova J."/>
            <person name="Istvanek J."/>
            <person name="Nedelnik J."/>
            <person name="Repkova J."/>
        </authorList>
    </citation>
    <scope>NUCLEOTIDE SEQUENCE [LARGE SCALE GENOMIC DNA]</scope>
    <source>
        <strain evidence="6">cv. 10/8</strain>
        <tissue evidence="5">Leaf</tissue>
    </source>
</reference>
<proteinExistence type="predicted"/>
<sequence length="62" mass="6994">MAEQIPYGVAESLVNRLASAAFREFGRIYGVMDELERLKKTVESIRAVLLDAEEKQEQSHAV</sequence>
<dbReference type="Pfam" id="PF18052">
    <property type="entry name" value="Rx_N"/>
    <property type="match status" value="1"/>
</dbReference>
<keyword evidence="6" id="KW-1185">Reference proteome</keyword>
<accession>A0A392RHX0</accession>
<evidence type="ECO:0000256" key="1">
    <source>
        <dbReference type="ARBA" id="ARBA00022737"/>
    </source>
</evidence>
<dbReference type="GO" id="GO:0006952">
    <property type="term" value="P:defense response"/>
    <property type="evidence" value="ECO:0007669"/>
    <property type="project" value="UniProtKB-KW"/>
</dbReference>
<keyword evidence="3" id="KW-0611">Plant defense</keyword>
<feature type="domain" description="Disease resistance N-terminal" evidence="4">
    <location>
        <begin position="10"/>
        <end position="62"/>
    </location>
</feature>
<dbReference type="Proteomes" id="UP000265520">
    <property type="component" value="Unassembled WGS sequence"/>
</dbReference>
<dbReference type="Gene3D" id="1.20.5.4130">
    <property type="match status" value="1"/>
</dbReference>
<feature type="non-terminal residue" evidence="5">
    <location>
        <position position="62"/>
    </location>
</feature>